<evidence type="ECO:0000313" key="3">
    <source>
        <dbReference type="Proteomes" id="UP000472267"/>
    </source>
</evidence>
<feature type="compositionally biased region" description="Polar residues" evidence="1">
    <location>
        <begin position="370"/>
        <end position="382"/>
    </location>
</feature>
<dbReference type="OMA" id="YENWLVR"/>
<feature type="compositionally biased region" description="Basic and acidic residues" evidence="1">
    <location>
        <begin position="151"/>
        <end position="161"/>
    </location>
</feature>
<dbReference type="Ensembl" id="ENSSFAT00005053697.1">
    <property type="protein sequence ID" value="ENSSFAP00005052042.1"/>
    <property type="gene ID" value="ENSSFAG00005024961.1"/>
</dbReference>
<dbReference type="Proteomes" id="UP000472267">
    <property type="component" value="Chromosome 6"/>
</dbReference>
<dbReference type="GO" id="GO:1902412">
    <property type="term" value="P:regulation of mitotic cytokinesis"/>
    <property type="evidence" value="ECO:0007669"/>
    <property type="project" value="TreeGrafter"/>
</dbReference>
<dbReference type="GO" id="GO:0000281">
    <property type="term" value="P:mitotic cytokinesis"/>
    <property type="evidence" value="ECO:0007669"/>
    <property type="project" value="InterPro"/>
</dbReference>
<feature type="compositionally biased region" description="Basic and acidic residues" evidence="1">
    <location>
        <begin position="325"/>
        <end position="361"/>
    </location>
</feature>
<feature type="compositionally biased region" description="Basic and acidic residues" evidence="1">
    <location>
        <begin position="514"/>
        <end position="539"/>
    </location>
</feature>
<feature type="compositionally biased region" description="Basic and acidic residues" evidence="1">
    <location>
        <begin position="548"/>
        <end position="566"/>
    </location>
</feature>
<dbReference type="GO" id="GO:0000235">
    <property type="term" value="C:astral microtubule"/>
    <property type="evidence" value="ECO:0007669"/>
    <property type="project" value="TreeGrafter"/>
</dbReference>
<feature type="region of interest" description="Disordered" evidence="1">
    <location>
        <begin position="69"/>
        <end position="382"/>
    </location>
</feature>
<dbReference type="OrthoDB" id="8956542at2759"/>
<dbReference type="GeneID" id="115389483"/>
<feature type="compositionally biased region" description="Polar residues" evidence="1">
    <location>
        <begin position="297"/>
        <end position="316"/>
    </location>
</feature>
<dbReference type="RefSeq" id="XP_029948743.1">
    <property type="nucleotide sequence ID" value="XM_030092883.1"/>
</dbReference>
<feature type="region of interest" description="Disordered" evidence="1">
    <location>
        <begin position="1"/>
        <end position="52"/>
    </location>
</feature>
<sequence>MTNPEFRTLAYSKSPKTTRRTTFQDELQAAVSARASKATPSMHPYYDDFEGDDDDDDFLQKLLKLRKEKTGALKSAKSKSKSSTFDLSDDESKDGKTKKVSFLKTQRTSFFSNNTTGSESQEVERPDSSVGGHANYSDSFASTNASEDDTELKSSHEKPADHQNISTNLSDSLSYQTSGDTLLDLPLPLPSDGSVGETPGPEEKSVSSLTPPLSTSDLNHTASAGDVSNREPPKPKPRQRTLGLSLHAVEKPPEETENQDISRPQTSSASIPLSNDTSSVTAVRSCSPQWANEDRTVLSSNKSEQSQLVTKSTLGSGSRDGFLSDDSKEQERHCFTSFEEPNHFPGDRSDQLSHVPEKSSETKTSGSGSQTTHRSQSACSRQVESKYLGRLKVLDQKLQDSEPQAADSLRAAVYQEWLQKKKESSRENMQIKKKEEIQKETKKREQETKKEDAILSYNAWKDRKKESLKAKAKEKQDLIRKEQQAAEDKEEKRQSAKQVFEKWKRERDHLLKEKCRKHQEAENKLKMKKQEQEQQRRQDSTSAFSNWSEKKKNVLHEKHAAERKLVKNKAQEEQYMKEEREKMALEMYENWLARKELEQKRQREERLIQSILQDNPPWSPPNKTIPFGK</sequence>
<name>A0A672JFW6_SALFA</name>
<evidence type="ECO:0000256" key="1">
    <source>
        <dbReference type="SAM" id="MobiDB-lite"/>
    </source>
</evidence>
<dbReference type="InParanoid" id="A0A672JFW6"/>
<feature type="region of interest" description="Disordered" evidence="1">
    <location>
        <begin position="514"/>
        <end position="566"/>
    </location>
</feature>
<feature type="compositionally biased region" description="Basic and acidic residues" evidence="1">
    <location>
        <begin position="419"/>
        <end position="453"/>
    </location>
</feature>
<reference evidence="2" key="3">
    <citation type="submission" date="2025-09" db="UniProtKB">
        <authorList>
            <consortium name="Ensembl"/>
        </authorList>
    </citation>
    <scope>IDENTIFICATION</scope>
</reference>
<feature type="compositionally biased region" description="Low complexity" evidence="1">
    <location>
        <begin position="177"/>
        <end position="194"/>
    </location>
</feature>
<feature type="compositionally biased region" description="Polar residues" evidence="1">
    <location>
        <begin position="259"/>
        <end position="290"/>
    </location>
</feature>
<gene>
    <name evidence="2" type="primary">map9</name>
</gene>
<dbReference type="AlphaFoldDB" id="A0A672JFW6"/>
<feature type="compositionally biased region" description="Polar residues" evidence="1">
    <location>
        <begin position="103"/>
        <end position="120"/>
    </location>
</feature>
<evidence type="ECO:0008006" key="4">
    <source>
        <dbReference type="Google" id="ProtNLM"/>
    </source>
</evidence>
<feature type="region of interest" description="Disordered" evidence="1">
    <location>
        <begin position="419"/>
        <end position="502"/>
    </location>
</feature>
<dbReference type="PANTHER" id="PTHR14739:SF9">
    <property type="entry name" value="MICROTUBULE-ASSOCIATED PROTEIN 9"/>
    <property type="match status" value="1"/>
</dbReference>
<protein>
    <recommendedName>
        <fullName evidence="4">Microtubule-associated protein 9</fullName>
    </recommendedName>
</protein>
<dbReference type="GO" id="GO:0090307">
    <property type="term" value="P:mitotic spindle assembly"/>
    <property type="evidence" value="ECO:0007669"/>
    <property type="project" value="TreeGrafter"/>
</dbReference>
<feature type="compositionally biased region" description="Basic and acidic residues" evidence="1">
    <location>
        <begin position="460"/>
        <end position="502"/>
    </location>
</feature>
<reference evidence="2" key="2">
    <citation type="submission" date="2025-08" db="UniProtKB">
        <authorList>
            <consortium name="Ensembl"/>
        </authorList>
    </citation>
    <scope>IDENTIFICATION</scope>
</reference>
<proteinExistence type="predicted"/>
<dbReference type="CTD" id="79884"/>
<accession>A0A672JFW6</accession>
<feature type="compositionally biased region" description="Polar residues" evidence="1">
    <location>
        <begin position="163"/>
        <end position="176"/>
    </location>
</feature>
<reference evidence="2" key="1">
    <citation type="submission" date="2019-06" db="EMBL/GenBank/DDBJ databases">
        <authorList>
            <consortium name="Wellcome Sanger Institute Data Sharing"/>
        </authorList>
    </citation>
    <scope>NUCLEOTIDE SEQUENCE [LARGE SCALE GENOMIC DNA]</scope>
</reference>
<dbReference type="PANTHER" id="PTHR14739">
    <property type="entry name" value="MICROTUBULE-ASSOCIATED PROTEIN 9"/>
    <property type="match status" value="1"/>
</dbReference>
<feature type="compositionally biased region" description="Polar residues" evidence="1">
    <location>
        <begin position="136"/>
        <end position="145"/>
    </location>
</feature>
<dbReference type="GO" id="GO:0008017">
    <property type="term" value="F:microtubule binding"/>
    <property type="evidence" value="ECO:0007669"/>
    <property type="project" value="TreeGrafter"/>
</dbReference>
<dbReference type="InterPro" id="IPR026106">
    <property type="entry name" value="MAP9"/>
</dbReference>
<keyword evidence="3" id="KW-1185">Reference proteome</keyword>
<organism evidence="2 3">
    <name type="scientific">Salarias fasciatus</name>
    <name type="common">Jewelled blenny</name>
    <name type="synonym">Blennius fasciatus</name>
    <dbReference type="NCBI Taxonomy" id="181472"/>
    <lineage>
        <taxon>Eukaryota</taxon>
        <taxon>Metazoa</taxon>
        <taxon>Chordata</taxon>
        <taxon>Craniata</taxon>
        <taxon>Vertebrata</taxon>
        <taxon>Euteleostomi</taxon>
        <taxon>Actinopterygii</taxon>
        <taxon>Neopterygii</taxon>
        <taxon>Teleostei</taxon>
        <taxon>Neoteleostei</taxon>
        <taxon>Acanthomorphata</taxon>
        <taxon>Ovalentaria</taxon>
        <taxon>Blenniimorphae</taxon>
        <taxon>Blenniiformes</taxon>
        <taxon>Blennioidei</taxon>
        <taxon>Blenniidae</taxon>
        <taxon>Salariinae</taxon>
        <taxon>Salarias</taxon>
    </lineage>
</organism>
<feature type="compositionally biased region" description="Low complexity" evidence="1">
    <location>
        <begin position="207"/>
        <end position="216"/>
    </location>
</feature>
<evidence type="ECO:0000313" key="2">
    <source>
        <dbReference type="Ensembl" id="ENSSFAP00005052042.1"/>
    </source>
</evidence>
<feature type="region of interest" description="Disordered" evidence="1">
    <location>
        <begin position="609"/>
        <end position="629"/>
    </location>
</feature>